<sequence length="388" mass="41494">MIVTRSQAADSSAVPERSDQGGLPPPATGLTVESAVASVPALQAGVAAAVPGGLPPPAGGAAVQGAATSVPVLPAGAPAATVSGGLPPPAARPSMVIPDILLPPPQLPADTQGMMALLQQMLQTQRVQAEAQHRQTEMFRQSMENSHRRVMVALERVVPGTVQDTPVQHQCQRQRPAAQCHFCGRPGHTREACRKRLGVCLYCGAPDHQLKDCRSRGVRGVQDRAQSARGPAVQQRGPPLQTQQQHFQQHQRGAPADRVHQAPACDDQQQGQGKRQVIQCAFCKKIGHTRDVYRMKLRVCLFCGAPDHQMRDCAARAARQAGQDRVRQARGGQQGRAFVMAVEPSQAVAEQSADDLEADCPTYYGIESDGLDLDRGLVVEPLDFAHPE</sequence>
<evidence type="ECO:0000259" key="3">
    <source>
        <dbReference type="PROSITE" id="PS50158"/>
    </source>
</evidence>
<name>A0AAX6GN41_IRIPA</name>
<reference evidence="4" key="1">
    <citation type="journal article" date="2023" name="GigaByte">
        <title>Genome assembly of the bearded iris, Iris pallida Lam.</title>
        <authorList>
            <person name="Bruccoleri R.E."/>
            <person name="Oakeley E.J."/>
            <person name="Faust A.M.E."/>
            <person name="Altorfer M."/>
            <person name="Dessus-Babus S."/>
            <person name="Burckhardt D."/>
            <person name="Oertli M."/>
            <person name="Naumann U."/>
            <person name="Petersen F."/>
            <person name="Wong J."/>
        </authorList>
    </citation>
    <scope>NUCLEOTIDE SEQUENCE</scope>
    <source>
        <strain evidence="4">GSM-AAB239-AS_SAM_17_03QT</strain>
    </source>
</reference>
<dbReference type="InterPro" id="IPR001878">
    <property type="entry name" value="Znf_CCHC"/>
</dbReference>
<accession>A0AAX6GN41</accession>
<dbReference type="Proteomes" id="UP001140949">
    <property type="component" value="Unassembled WGS sequence"/>
</dbReference>
<dbReference type="PROSITE" id="PS50158">
    <property type="entry name" value="ZF_CCHC"/>
    <property type="match status" value="1"/>
</dbReference>
<dbReference type="GO" id="GO:0003676">
    <property type="term" value="F:nucleic acid binding"/>
    <property type="evidence" value="ECO:0007669"/>
    <property type="project" value="InterPro"/>
</dbReference>
<dbReference type="SMART" id="SM00343">
    <property type="entry name" value="ZnF_C2HC"/>
    <property type="match status" value="4"/>
</dbReference>
<keyword evidence="1" id="KW-0479">Metal-binding</keyword>
<comment type="caution">
    <text evidence="4">The sequence shown here is derived from an EMBL/GenBank/DDBJ whole genome shotgun (WGS) entry which is preliminary data.</text>
</comment>
<protein>
    <recommendedName>
        <fullName evidence="3">CCHC-type domain-containing protein</fullName>
    </recommendedName>
</protein>
<dbReference type="SUPFAM" id="SSF57756">
    <property type="entry name" value="Retrovirus zinc finger-like domains"/>
    <property type="match status" value="2"/>
</dbReference>
<evidence type="ECO:0000256" key="1">
    <source>
        <dbReference type="PROSITE-ProRule" id="PRU00047"/>
    </source>
</evidence>
<dbReference type="EMBL" id="JANAVB010017800">
    <property type="protein sequence ID" value="KAJ6830199.1"/>
    <property type="molecule type" value="Genomic_DNA"/>
</dbReference>
<reference evidence="4" key="2">
    <citation type="submission" date="2023-04" db="EMBL/GenBank/DDBJ databases">
        <authorList>
            <person name="Bruccoleri R.E."/>
            <person name="Oakeley E.J."/>
            <person name="Faust A.-M."/>
            <person name="Dessus-Babus S."/>
            <person name="Altorfer M."/>
            <person name="Burckhardt D."/>
            <person name="Oertli M."/>
            <person name="Naumann U."/>
            <person name="Petersen F."/>
            <person name="Wong J."/>
        </authorList>
    </citation>
    <scope>NUCLEOTIDE SEQUENCE</scope>
    <source>
        <strain evidence="4">GSM-AAB239-AS_SAM_17_03QT</strain>
        <tissue evidence="4">Leaf</tissue>
    </source>
</reference>
<keyword evidence="1" id="KW-0863">Zinc-finger</keyword>
<feature type="compositionally biased region" description="Polar residues" evidence="2">
    <location>
        <begin position="1"/>
        <end position="10"/>
    </location>
</feature>
<keyword evidence="1" id="KW-0862">Zinc</keyword>
<feature type="compositionally biased region" description="Low complexity" evidence="2">
    <location>
        <begin position="234"/>
        <end position="251"/>
    </location>
</feature>
<gene>
    <name evidence="4" type="ORF">M6B38_355295</name>
</gene>
<proteinExistence type="predicted"/>
<evidence type="ECO:0000313" key="4">
    <source>
        <dbReference type="EMBL" id="KAJ6830199.1"/>
    </source>
</evidence>
<feature type="domain" description="CCHC-type" evidence="3">
    <location>
        <begin position="180"/>
        <end position="195"/>
    </location>
</feature>
<feature type="region of interest" description="Disordered" evidence="2">
    <location>
        <begin position="1"/>
        <end position="29"/>
    </location>
</feature>
<dbReference type="AlphaFoldDB" id="A0AAX6GN41"/>
<feature type="region of interest" description="Disordered" evidence="2">
    <location>
        <begin position="221"/>
        <end position="270"/>
    </location>
</feature>
<dbReference type="Gene3D" id="4.10.60.10">
    <property type="entry name" value="Zinc finger, CCHC-type"/>
    <property type="match status" value="1"/>
</dbReference>
<keyword evidence="5" id="KW-1185">Reference proteome</keyword>
<evidence type="ECO:0000256" key="2">
    <source>
        <dbReference type="SAM" id="MobiDB-lite"/>
    </source>
</evidence>
<dbReference type="GO" id="GO:0008270">
    <property type="term" value="F:zinc ion binding"/>
    <property type="evidence" value="ECO:0007669"/>
    <property type="project" value="UniProtKB-KW"/>
</dbReference>
<organism evidence="4 5">
    <name type="scientific">Iris pallida</name>
    <name type="common">Sweet iris</name>
    <dbReference type="NCBI Taxonomy" id="29817"/>
    <lineage>
        <taxon>Eukaryota</taxon>
        <taxon>Viridiplantae</taxon>
        <taxon>Streptophyta</taxon>
        <taxon>Embryophyta</taxon>
        <taxon>Tracheophyta</taxon>
        <taxon>Spermatophyta</taxon>
        <taxon>Magnoliopsida</taxon>
        <taxon>Liliopsida</taxon>
        <taxon>Asparagales</taxon>
        <taxon>Iridaceae</taxon>
        <taxon>Iridoideae</taxon>
        <taxon>Irideae</taxon>
        <taxon>Iris</taxon>
    </lineage>
</organism>
<evidence type="ECO:0000313" key="5">
    <source>
        <dbReference type="Proteomes" id="UP001140949"/>
    </source>
</evidence>
<dbReference type="InterPro" id="IPR036875">
    <property type="entry name" value="Znf_CCHC_sf"/>
</dbReference>